<sequence length="413" mass="46118">MILIYNFDMAKVRIIVFLITIVVVGTVLYVASLYARGYRFNPQTLKFIPNGLLIIKSVPDGAQLFINGEFKTATNTTLPLPPGTYDIRVEKEGFWTWSKRMTIEKEIVTEATAHLFKIAPSLSAITFSGTLNPTPSRDFTKIAYVVPAGVNGFENQNNPRLWVVEMLNLPLGFSREPKGITDGDLADASWIWSPDGREILLTTPQGVFLLNSGTFTPQSERINVISKKEAILTSWNEELKKRREAQIAKLPDELEDILRRKTSSFVLSPDEDMVLYTASASATIPTNIVKQLPGASTQKQERNLKVGGSYVYDIKEDRNFLIVEDSNDLTIDGGTQSQAKRRLGWFSTSRHLVLAENDKITILDYDGTNRQTVYAGVYFSPNAFSTLSIDRLLILTNLGAYTATPNLYSLGLK</sequence>
<dbReference type="AlphaFoldDB" id="A0A1F7Z1C4"/>
<keyword evidence="1" id="KW-0812">Transmembrane</keyword>
<dbReference type="Pfam" id="PF08308">
    <property type="entry name" value="PEGA"/>
    <property type="match status" value="1"/>
</dbReference>
<evidence type="ECO:0000256" key="1">
    <source>
        <dbReference type="SAM" id="Phobius"/>
    </source>
</evidence>
<dbReference type="InterPro" id="IPR013229">
    <property type="entry name" value="PEGA"/>
</dbReference>
<dbReference type="SUPFAM" id="SSF50998">
    <property type="entry name" value="Quinoprotein alcohol dehydrogenase-like"/>
    <property type="match status" value="1"/>
</dbReference>
<reference evidence="3 4" key="1">
    <citation type="journal article" date="2016" name="Nat. Commun.">
        <title>Thousands of microbial genomes shed light on interconnected biogeochemical processes in an aquifer system.</title>
        <authorList>
            <person name="Anantharaman K."/>
            <person name="Brown C.T."/>
            <person name="Hug L.A."/>
            <person name="Sharon I."/>
            <person name="Castelle C.J."/>
            <person name="Probst A.J."/>
            <person name="Thomas B.C."/>
            <person name="Singh A."/>
            <person name="Wilkins M.J."/>
            <person name="Karaoz U."/>
            <person name="Brodie E.L."/>
            <person name="Williams K.H."/>
            <person name="Hubbard S.S."/>
            <person name="Banfield J.F."/>
        </authorList>
    </citation>
    <scope>NUCLEOTIDE SEQUENCE [LARGE SCALE GENOMIC DNA]</scope>
</reference>
<dbReference type="InterPro" id="IPR011042">
    <property type="entry name" value="6-blade_b-propeller_TolB-like"/>
</dbReference>
<evidence type="ECO:0000259" key="2">
    <source>
        <dbReference type="Pfam" id="PF08308"/>
    </source>
</evidence>
<organism evidence="3 4">
    <name type="scientific">Candidatus Woesebacteria bacterium RIFCSPHIGHO2_02_FULL_39_13</name>
    <dbReference type="NCBI Taxonomy" id="1802505"/>
    <lineage>
        <taxon>Bacteria</taxon>
        <taxon>Candidatus Woeseibacteriota</taxon>
    </lineage>
</organism>
<feature type="domain" description="PEGA" evidence="2">
    <location>
        <begin position="51"/>
        <end position="115"/>
    </location>
</feature>
<evidence type="ECO:0000313" key="3">
    <source>
        <dbReference type="EMBL" id="OGM33357.1"/>
    </source>
</evidence>
<dbReference type="InterPro" id="IPR011047">
    <property type="entry name" value="Quinoprotein_ADH-like_sf"/>
</dbReference>
<dbReference type="EMBL" id="MGGR01000019">
    <property type="protein sequence ID" value="OGM33357.1"/>
    <property type="molecule type" value="Genomic_DNA"/>
</dbReference>
<dbReference type="STRING" id="1802505.A3D01_00520"/>
<evidence type="ECO:0000313" key="4">
    <source>
        <dbReference type="Proteomes" id="UP000177169"/>
    </source>
</evidence>
<gene>
    <name evidence="3" type="ORF">A3D01_00520</name>
</gene>
<protein>
    <recommendedName>
        <fullName evidence="2">PEGA domain-containing protein</fullName>
    </recommendedName>
</protein>
<name>A0A1F7Z1C4_9BACT</name>
<accession>A0A1F7Z1C4</accession>
<dbReference type="Proteomes" id="UP000177169">
    <property type="component" value="Unassembled WGS sequence"/>
</dbReference>
<feature type="transmembrane region" description="Helical" evidence="1">
    <location>
        <begin position="12"/>
        <end position="35"/>
    </location>
</feature>
<comment type="caution">
    <text evidence="3">The sequence shown here is derived from an EMBL/GenBank/DDBJ whole genome shotgun (WGS) entry which is preliminary data.</text>
</comment>
<keyword evidence="1" id="KW-0472">Membrane</keyword>
<proteinExistence type="predicted"/>
<dbReference type="Gene3D" id="2.120.10.30">
    <property type="entry name" value="TolB, C-terminal domain"/>
    <property type="match status" value="1"/>
</dbReference>
<keyword evidence="1" id="KW-1133">Transmembrane helix</keyword>